<dbReference type="OrthoDB" id="2910639at2"/>
<keyword evidence="1" id="KW-0732">Signal</keyword>
<dbReference type="AlphaFoldDB" id="A0A285UHU4"/>
<reference evidence="3" key="1">
    <citation type="submission" date="2017-08" db="EMBL/GenBank/DDBJ databases">
        <authorList>
            <person name="Varghese N."/>
            <person name="Submissions S."/>
        </authorList>
    </citation>
    <scope>NUCLEOTIDE SEQUENCE [LARGE SCALE GENOMIC DNA]</scope>
    <source>
        <strain evidence="3">JC23</strain>
    </source>
</reference>
<proteinExistence type="predicted"/>
<dbReference type="Proteomes" id="UP000219252">
    <property type="component" value="Unassembled WGS sequence"/>
</dbReference>
<dbReference type="RefSeq" id="WP_097150080.1">
    <property type="nucleotide sequence ID" value="NZ_OBQC01000010.1"/>
</dbReference>
<organism evidence="2 3">
    <name type="scientific">Ureibacillus acetophenoni</name>
    <dbReference type="NCBI Taxonomy" id="614649"/>
    <lineage>
        <taxon>Bacteria</taxon>
        <taxon>Bacillati</taxon>
        <taxon>Bacillota</taxon>
        <taxon>Bacilli</taxon>
        <taxon>Bacillales</taxon>
        <taxon>Caryophanaceae</taxon>
        <taxon>Ureibacillus</taxon>
    </lineage>
</organism>
<evidence type="ECO:0000313" key="2">
    <source>
        <dbReference type="EMBL" id="SOC41429.1"/>
    </source>
</evidence>
<accession>A0A285UHU4</accession>
<gene>
    <name evidence="2" type="ORF">SAMN05877842_11039</name>
</gene>
<protein>
    <submittedName>
        <fullName evidence="2">Uncharacterized protein</fullName>
    </submittedName>
</protein>
<sequence>MKKFTIGIISTILLTFAFAGTAGAAYDSSGDIHINLNSNLLPTFSGETATTTFELQESLHNTLTNTTGVEVDHSYIWIGINGVNILAIDPPKPTYNFPVVKK</sequence>
<evidence type="ECO:0000256" key="1">
    <source>
        <dbReference type="SAM" id="SignalP"/>
    </source>
</evidence>
<dbReference type="EMBL" id="OBQC01000010">
    <property type="protein sequence ID" value="SOC41429.1"/>
    <property type="molecule type" value="Genomic_DNA"/>
</dbReference>
<evidence type="ECO:0000313" key="3">
    <source>
        <dbReference type="Proteomes" id="UP000219252"/>
    </source>
</evidence>
<keyword evidence="3" id="KW-1185">Reference proteome</keyword>
<name>A0A285UHU4_9BACL</name>
<feature type="chain" id="PRO_5012448120" evidence="1">
    <location>
        <begin position="25"/>
        <end position="102"/>
    </location>
</feature>
<feature type="signal peptide" evidence="1">
    <location>
        <begin position="1"/>
        <end position="24"/>
    </location>
</feature>